<evidence type="ECO:0000313" key="3">
    <source>
        <dbReference type="Proteomes" id="UP000316621"/>
    </source>
</evidence>
<protein>
    <submittedName>
        <fullName evidence="2">Uncharacterized protein</fullName>
    </submittedName>
</protein>
<evidence type="ECO:0000256" key="1">
    <source>
        <dbReference type="SAM" id="MobiDB-lite"/>
    </source>
</evidence>
<proteinExistence type="predicted"/>
<accession>A0A4Y7JP09</accession>
<keyword evidence="3" id="KW-1185">Reference proteome</keyword>
<feature type="region of interest" description="Disordered" evidence="1">
    <location>
        <begin position="124"/>
        <end position="144"/>
    </location>
</feature>
<gene>
    <name evidence="2" type="ORF">C5167_023301</name>
</gene>
<dbReference type="Gramene" id="RZC61538">
    <property type="protein sequence ID" value="RZC61538"/>
    <property type="gene ID" value="C5167_023301"/>
</dbReference>
<dbReference type="Proteomes" id="UP000316621">
    <property type="component" value="Chromosome 5"/>
</dbReference>
<name>A0A4Y7JP09_PAPSO</name>
<organism evidence="2 3">
    <name type="scientific">Papaver somniferum</name>
    <name type="common">Opium poppy</name>
    <dbReference type="NCBI Taxonomy" id="3469"/>
    <lineage>
        <taxon>Eukaryota</taxon>
        <taxon>Viridiplantae</taxon>
        <taxon>Streptophyta</taxon>
        <taxon>Embryophyta</taxon>
        <taxon>Tracheophyta</taxon>
        <taxon>Spermatophyta</taxon>
        <taxon>Magnoliopsida</taxon>
        <taxon>Ranunculales</taxon>
        <taxon>Papaveraceae</taxon>
        <taxon>Papaveroideae</taxon>
        <taxon>Papaver</taxon>
    </lineage>
</organism>
<reference evidence="2 3" key="1">
    <citation type="journal article" date="2018" name="Science">
        <title>The opium poppy genome and morphinan production.</title>
        <authorList>
            <person name="Guo L."/>
            <person name="Winzer T."/>
            <person name="Yang X."/>
            <person name="Li Y."/>
            <person name="Ning Z."/>
            <person name="He Z."/>
            <person name="Teodor R."/>
            <person name="Lu Y."/>
            <person name="Bowser T.A."/>
            <person name="Graham I.A."/>
            <person name="Ye K."/>
        </authorList>
    </citation>
    <scope>NUCLEOTIDE SEQUENCE [LARGE SCALE GENOMIC DNA]</scope>
    <source>
        <strain evidence="3">cv. HN1</strain>
        <tissue evidence="2">Leaves</tissue>
    </source>
</reference>
<sequence length="173" mass="19227">MMDKLLVLELAVARLSFLFVVRIIPAATTLRKPFAVPNSSSLDVKRSLSAGSEYLLICNCMLSLFSDILILRFTKCIHTDYVKRKLENRIVPNGVNPKTNYVKPNEITMMNVLNACSAVEEEERQSAAADNTHAAKDTTATPEECKKAIQSVGPELKDGSHNMMELLQTRSLN</sequence>
<dbReference type="EMBL" id="CM010719">
    <property type="protein sequence ID" value="RZC61538.1"/>
    <property type="molecule type" value="Genomic_DNA"/>
</dbReference>
<dbReference type="AlphaFoldDB" id="A0A4Y7JP09"/>
<evidence type="ECO:0000313" key="2">
    <source>
        <dbReference type="EMBL" id="RZC61538.1"/>
    </source>
</evidence>